<protein>
    <submittedName>
        <fullName evidence="1">Aldose 1-epimerase</fullName>
    </submittedName>
</protein>
<dbReference type="EMBL" id="JAPUBN010000020">
    <property type="protein sequence ID" value="MCZ2723256.1"/>
    <property type="molecule type" value="Genomic_DNA"/>
</dbReference>
<proteinExistence type="predicted"/>
<name>A0ABT4JYF7_9GAMM</name>
<dbReference type="CDD" id="cd09021">
    <property type="entry name" value="Aldose_epim_Ec_YphB"/>
    <property type="match status" value="1"/>
</dbReference>
<keyword evidence="2" id="KW-1185">Reference proteome</keyword>
<organism evidence="1 2">
    <name type="scientific">Marinomonas phaeophyticola</name>
    <dbReference type="NCBI Taxonomy" id="3004091"/>
    <lineage>
        <taxon>Bacteria</taxon>
        <taxon>Pseudomonadati</taxon>
        <taxon>Pseudomonadota</taxon>
        <taxon>Gammaproteobacteria</taxon>
        <taxon>Oceanospirillales</taxon>
        <taxon>Oceanospirillaceae</taxon>
        <taxon>Marinomonas</taxon>
    </lineage>
</organism>
<evidence type="ECO:0000313" key="2">
    <source>
        <dbReference type="Proteomes" id="UP001149719"/>
    </source>
</evidence>
<accession>A0ABT4JYF7</accession>
<gene>
    <name evidence="1" type="ORF">O1D97_16985</name>
</gene>
<dbReference type="Pfam" id="PF01263">
    <property type="entry name" value="Aldose_epim"/>
    <property type="match status" value="1"/>
</dbReference>
<evidence type="ECO:0000313" key="1">
    <source>
        <dbReference type="EMBL" id="MCZ2723256.1"/>
    </source>
</evidence>
<comment type="caution">
    <text evidence="1">The sequence shown here is derived from an EMBL/GenBank/DDBJ whole genome shotgun (WGS) entry which is preliminary data.</text>
</comment>
<dbReference type="Gene3D" id="2.70.98.10">
    <property type="match status" value="1"/>
</dbReference>
<sequence>MSDSVIVIKNDVYEVGICPEKGGVITHFVSVKNGTKIDWLKPTILSELQSPIDALKAASFPLFPFSNRIANNKLVIENSEYQLTSNVDVWPLINHGHSWLGKWNIVEQTSSRAVIVFTFPNTSVEGCGWPYSYEAEQVFELNDKGLNVRLKLLNTSEKTMPAGMGMHPYFLYEPDMLVRFNSTGQWFSDELVIPNLHKTETDAVLNFRKGHLEVGLDNNFTGWDGKATLTWPSHGGHLTINASDIFRNVVVYSPEPVPTHNVAEKAFFCLEPVTHTTNSFNNIDLPDVLGGTQMLAPNESIQGDVQFTPHFD</sequence>
<dbReference type="Proteomes" id="UP001149719">
    <property type="component" value="Unassembled WGS sequence"/>
</dbReference>
<dbReference type="RefSeq" id="WP_269127346.1">
    <property type="nucleotide sequence ID" value="NZ_JAPUBN010000020.1"/>
</dbReference>
<dbReference type="InterPro" id="IPR011013">
    <property type="entry name" value="Gal_mutarotase_sf_dom"/>
</dbReference>
<dbReference type="SUPFAM" id="SSF74650">
    <property type="entry name" value="Galactose mutarotase-like"/>
    <property type="match status" value="1"/>
</dbReference>
<dbReference type="InterPro" id="IPR014718">
    <property type="entry name" value="GH-type_carb-bd"/>
</dbReference>
<dbReference type="InterPro" id="IPR008183">
    <property type="entry name" value="Aldose_1/G6P_1-epimerase"/>
</dbReference>
<reference evidence="1" key="1">
    <citation type="submission" date="2022-12" db="EMBL/GenBank/DDBJ databases">
        <title>Marinomonas 15G1-11 sp. nov, isolated from marine algae.</title>
        <authorList>
            <person name="Butt M."/>
            <person name="Choi D.G."/>
            <person name="Kim J.M."/>
            <person name="Lee J.K."/>
            <person name="Baek J.H."/>
            <person name="Jeon C.O."/>
        </authorList>
    </citation>
    <scope>NUCLEOTIDE SEQUENCE</scope>
    <source>
        <strain evidence="1">15G1-11</strain>
    </source>
</reference>